<comment type="subcellular location">
    <subcellularLocation>
        <location evidence="1">Nucleus</location>
    </subcellularLocation>
</comment>
<feature type="compositionally biased region" description="Acidic residues" evidence="6">
    <location>
        <begin position="320"/>
        <end position="344"/>
    </location>
</feature>
<evidence type="ECO:0000256" key="6">
    <source>
        <dbReference type="SAM" id="MobiDB-lite"/>
    </source>
</evidence>
<name>A0A2R5GW97_9STRA</name>
<gene>
    <name evidence="7" type="ORF">FCC1311_084392</name>
</gene>
<feature type="region of interest" description="Disordered" evidence="6">
    <location>
        <begin position="464"/>
        <end position="496"/>
    </location>
</feature>
<feature type="region of interest" description="Disordered" evidence="6">
    <location>
        <begin position="1"/>
        <end position="64"/>
    </location>
</feature>
<dbReference type="PANTHER" id="PTHR12663">
    <property type="entry name" value="ANDROGEN INDUCED INHIBITOR OF PROLIFERATION AS3 / PDS5-RELATED"/>
    <property type="match status" value="1"/>
</dbReference>
<feature type="compositionally biased region" description="Low complexity" evidence="6">
    <location>
        <begin position="755"/>
        <end position="765"/>
    </location>
</feature>
<dbReference type="InParanoid" id="A0A2R5GW97"/>
<protein>
    <submittedName>
        <fullName evidence="7">Sister chromatid cohesion protein PDS5-like A</fullName>
    </submittedName>
</protein>
<keyword evidence="2" id="KW-0132">Cell division</keyword>
<feature type="region of interest" description="Disordered" evidence="6">
    <location>
        <begin position="1493"/>
        <end position="1531"/>
    </location>
</feature>
<dbReference type="EMBL" id="BEYU01000117">
    <property type="protein sequence ID" value="GBG32214.1"/>
    <property type="molecule type" value="Genomic_DNA"/>
</dbReference>
<feature type="compositionally biased region" description="Acidic residues" evidence="6">
    <location>
        <begin position="634"/>
        <end position="643"/>
    </location>
</feature>
<evidence type="ECO:0000256" key="5">
    <source>
        <dbReference type="ARBA" id="ARBA00023306"/>
    </source>
</evidence>
<dbReference type="InterPro" id="IPR039776">
    <property type="entry name" value="Pds5"/>
</dbReference>
<proteinExistence type="predicted"/>
<dbReference type="InterPro" id="IPR016024">
    <property type="entry name" value="ARM-type_fold"/>
</dbReference>
<dbReference type="GO" id="GO:0051301">
    <property type="term" value="P:cell division"/>
    <property type="evidence" value="ECO:0007669"/>
    <property type="project" value="UniProtKB-KW"/>
</dbReference>
<sequence>MPRLTRARRAAQDSDAREQQEENRGGRGRREEDREDAGSDDDGEVESAAKVSKPKRAKSLEPLRQGKNLRARLQTWQEQLSTREQLDDDEDTSELDHISAELLRPLVRRCKENSVLLLAGCCLADILHIYAPEPPYSSAEIKMVFDFLVDRLRGLQQKPGTESYKLSFYILQKLALCRSSCILVELPDEPDDPFTSEDLIVSLVEAMFDIMVPAREHEVEAHALELLVGLFDEMDRFSPRILDAVLVRLLPEQQKEAPKAFELAVKVIRQLADRLREPLAALLNGIVSGIHQTSARSGERARKRARKANGQTSAQGESSGGDDDENDDDEDEDQENEEDDDMEDSGALMGGRNAEETVATEIKDNVFEIIFQLFRIDASLLLYTLPHVATQLEASDEDLRRQTVDVVGRIFCEVDRPSLLADNARLWAAFLRRLLDVDSGIRLSLVSFAGFALNRDAPLLTTTLSDKASSDDEEMDENSTDDDDPEIKSMRRKRPVAETASGGANFWVKHFIAPNFHAQYAKTLDAGSQRATEREPSFLELALNDKDVNVRREAVEVVVAFVSRPGVLRQFKRYETGDALLRALAVRLCDKRIDLATSALEGLAKSFNAGLVEPYWTPEAEDQADNASSASDNDVGDAPELNEEEHAPKQSEAQAFAESTLEWIPNEIFSHALHHQRSHDETLLYRHALCAMMDNVILGRRRHRNLQVRAAILVRVWGDLDEVARNAFELILLRQRSRLTSLIMQVIQDRRESSFSSRASAGTRRSLVRSDQGEGRTFSRSRQGAESEAKARQALRQLAQEFVPSVRCPNASALLEAIWDNKDKHVFRNLRIIAACSGDDPEAVANAETDLLQRLGSKSETARAVRVLLTRLMPTAFVQAEIMELLGARAKRIARAGDDRAIEDLCSLVETAATHFKSLVDPETVDAAAWIFALAQERFCPTEQAGAREEQETQTLDATNGRRARQRGTRKSDSSSVKRRSDAASATNAAESEPLNLETLSDEALENLCVTACNVASATASKGRALPQDGKMLDAIMTRSRRVDCVKAAAKAWAVNLLQSAKGGQPGDVDRARSTFDRVMSLVLKQTQRVFRSISKLDEVAAQSALAALKALIKHCPEWSSDNKTLNAVVDRIFEFVRRPPGAGPKSASARLADLVRAKVLGMKVICYEVLRRIRSFDPDELIALRRLVLILRKFVADSGDPWGHESHRKNKGANATAATWPPEQDEASVQLRLYAGKALIKLEARCPGGPAREVLREAREAQQAHQREIQRWVELSWLALDPVEEAREAVVATLYKEFIMRGRELFRYGAFFPLAAALRPKGAAHGHLTQLLRFLQRTFQTKSARAAAAADGAGENLIDTAAQFAPENMISTLIYLVAHHPQMPRDREQAQLFVSSAAGQRVLVKPLVMLFDALSNVAPSHNTNAGLLYALLEVMRRHTDALDPGCDNIHMIGEIAQMLIKLRMKVSPDSLEYPGGVVLPKMYVAIQAQPLRQRSTNEATSPGLSSVTPRNSSKETERSAQRRRQYQQRQVLPANFELRVGSGGLGLVAAPDETLTPRRKRSRPQANLKTAAAHASKSTVASQATPTRRQPSRTTKDAVSGYADPEDLMLDE</sequence>
<dbReference type="SUPFAM" id="SSF48371">
    <property type="entry name" value="ARM repeat"/>
    <property type="match status" value="1"/>
</dbReference>
<evidence type="ECO:0000256" key="3">
    <source>
        <dbReference type="ARBA" id="ARBA00022776"/>
    </source>
</evidence>
<feature type="region of interest" description="Disordered" evidence="6">
    <location>
        <begin position="621"/>
        <end position="652"/>
    </location>
</feature>
<evidence type="ECO:0000313" key="7">
    <source>
        <dbReference type="EMBL" id="GBG32214.1"/>
    </source>
</evidence>
<reference evidence="7 8" key="1">
    <citation type="submission" date="2017-12" db="EMBL/GenBank/DDBJ databases">
        <title>Sequencing, de novo assembly and annotation of complete genome of a new Thraustochytrid species, strain FCC1311.</title>
        <authorList>
            <person name="Sedici K."/>
            <person name="Godart F."/>
            <person name="Aiese Cigliano R."/>
            <person name="Sanseverino W."/>
            <person name="Barakat M."/>
            <person name="Ortet P."/>
            <person name="Marechal E."/>
            <person name="Cagnac O."/>
            <person name="Amato A."/>
        </authorList>
    </citation>
    <scope>NUCLEOTIDE SEQUENCE [LARGE SCALE GENOMIC DNA]</scope>
</reference>
<feature type="region of interest" description="Disordered" evidence="6">
    <location>
        <begin position="1548"/>
        <end position="1613"/>
    </location>
</feature>
<keyword evidence="4" id="KW-0539">Nucleus</keyword>
<dbReference type="Pfam" id="PF20168">
    <property type="entry name" value="PDS5"/>
    <property type="match status" value="2"/>
</dbReference>
<feature type="region of interest" description="Disordered" evidence="6">
    <location>
        <begin position="755"/>
        <end position="786"/>
    </location>
</feature>
<dbReference type="PANTHER" id="PTHR12663:SF0">
    <property type="entry name" value="PRECOCIOUS DISSOCIATION OF SISTERS 5, ISOFORM A"/>
    <property type="match status" value="1"/>
</dbReference>
<dbReference type="GO" id="GO:0006281">
    <property type="term" value="P:DNA repair"/>
    <property type="evidence" value="ECO:0007669"/>
    <property type="project" value="TreeGrafter"/>
</dbReference>
<feature type="compositionally biased region" description="Polar residues" evidence="6">
    <location>
        <begin position="1577"/>
        <end position="1594"/>
    </location>
</feature>
<keyword evidence="3" id="KW-0498">Mitosis</keyword>
<dbReference type="GO" id="GO:0005634">
    <property type="term" value="C:nucleus"/>
    <property type="evidence" value="ECO:0007669"/>
    <property type="project" value="UniProtKB-SubCell"/>
</dbReference>
<feature type="region of interest" description="Disordered" evidence="6">
    <location>
        <begin position="294"/>
        <end position="352"/>
    </location>
</feature>
<evidence type="ECO:0000313" key="8">
    <source>
        <dbReference type="Proteomes" id="UP000241890"/>
    </source>
</evidence>
<dbReference type="Proteomes" id="UP000241890">
    <property type="component" value="Unassembled WGS sequence"/>
</dbReference>
<keyword evidence="5" id="KW-0131">Cell cycle</keyword>
<feature type="region of interest" description="Disordered" evidence="6">
    <location>
        <begin position="1202"/>
        <end position="1224"/>
    </location>
</feature>
<accession>A0A2R5GW97</accession>
<dbReference type="GO" id="GO:0000785">
    <property type="term" value="C:chromatin"/>
    <property type="evidence" value="ECO:0007669"/>
    <property type="project" value="TreeGrafter"/>
</dbReference>
<organism evidence="7 8">
    <name type="scientific">Hondaea fermentalgiana</name>
    <dbReference type="NCBI Taxonomy" id="2315210"/>
    <lineage>
        <taxon>Eukaryota</taxon>
        <taxon>Sar</taxon>
        <taxon>Stramenopiles</taxon>
        <taxon>Bigyra</taxon>
        <taxon>Labyrinthulomycetes</taxon>
        <taxon>Thraustochytrida</taxon>
        <taxon>Thraustochytriidae</taxon>
        <taxon>Hondaea</taxon>
    </lineage>
</organism>
<feature type="compositionally biased region" description="Acidic residues" evidence="6">
    <location>
        <begin position="471"/>
        <end position="485"/>
    </location>
</feature>
<comment type="caution">
    <text evidence="7">The sequence shown here is derived from an EMBL/GenBank/DDBJ whole genome shotgun (WGS) entry which is preliminary data.</text>
</comment>
<evidence type="ECO:0000256" key="1">
    <source>
        <dbReference type="ARBA" id="ARBA00004123"/>
    </source>
</evidence>
<feature type="region of interest" description="Disordered" evidence="6">
    <location>
        <begin position="943"/>
        <end position="995"/>
    </location>
</feature>
<evidence type="ECO:0000256" key="2">
    <source>
        <dbReference type="ARBA" id="ARBA00022618"/>
    </source>
</evidence>
<evidence type="ECO:0000256" key="4">
    <source>
        <dbReference type="ARBA" id="ARBA00023242"/>
    </source>
</evidence>
<feature type="compositionally biased region" description="Polar residues" evidence="6">
    <location>
        <begin position="1493"/>
        <end position="1512"/>
    </location>
</feature>
<keyword evidence="8" id="KW-1185">Reference proteome</keyword>
<feature type="compositionally biased region" description="Basic and acidic residues" evidence="6">
    <location>
        <begin position="10"/>
        <end position="32"/>
    </location>
</feature>
<feature type="compositionally biased region" description="Acidic residues" evidence="6">
    <location>
        <begin position="33"/>
        <end position="45"/>
    </location>
</feature>
<dbReference type="OrthoDB" id="200660at2759"/>
<dbReference type="GO" id="GO:0007064">
    <property type="term" value="P:mitotic sister chromatid cohesion"/>
    <property type="evidence" value="ECO:0007669"/>
    <property type="project" value="InterPro"/>
</dbReference>